<dbReference type="GO" id="GO:0008270">
    <property type="term" value="F:zinc ion binding"/>
    <property type="evidence" value="ECO:0007669"/>
    <property type="project" value="UniProtKB-KW"/>
</dbReference>
<gene>
    <name evidence="11" type="ORF">KUF71_011703</name>
</gene>
<dbReference type="PANTHER" id="PTHR46481">
    <property type="entry name" value="ZINC FINGER BED DOMAIN-CONTAINING PROTEIN 4"/>
    <property type="match status" value="1"/>
</dbReference>
<dbReference type="SUPFAM" id="SSF53098">
    <property type="entry name" value="Ribonuclease H-like"/>
    <property type="match status" value="1"/>
</dbReference>
<dbReference type="EMBL" id="JAHWGI010001078">
    <property type="protein sequence ID" value="KAK3922229.1"/>
    <property type="molecule type" value="Genomic_DNA"/>
</dbReference>
<dbReference type="AlphaFoldDB" id="A0AAE1HJA6"/>
<dbReference type="InterPro" id="IPR052035">
    <property type="entry name" value="ZnF_BED_domain_contain"/>
</dbReference>
<reference evidence="11" key="2">
    <citation type="journal article" date="2023" name="BMC Genomics">
        <title>Pest status, molecular evolution, and epigenetic factors derived from the genome assembly of Frankliniella fusca, a thysanopteran phytovirus vector.</title>
        <authorList>
            <person name="Catto M.A."/>
            <person name="Labadie P.E."/>
            <person name="Jacobson A.L."/>
            <person name="Kennedy G.G."/>
            <person name="Srinivasan R."/>
            <person name="Hunt B.G."/>
        </authorList>
    </citation>
    <scope>NUCLEOTIDE SEQUENCE</scope>
    <source>
        <strain evidence="11">PL_HMW_Pooled</strain>
    </source>
</reference>
<organism evidence="11 12">
    <name type="scientific">Frankliniella fusca</name>
    <dbReference type="NCBI Taxonomy" id="407009"/>
    <lineage>
        <taxon>Eukaryota</taxon>
        <taxon>Metazoa</taxon>
        <taxon>Ecdysozoa</taxon>
        <taxon>Arthropoda</taxon>
        <taxon>Hexapoda</taxon>
        <taxon>Insecta</taxon>
        <taxon>Pterygota</taxon>
        <taxon>Neoptera</taxon>
        <taxon>Paraneoptera</taxon>
        <taxon>Thysanoptera</taxon>
        <taxon>Terebrantia</taxon>
        <taxon>Thripoidea</taxon>
        <taxon>Thripidae</taxon>
        <taxon>Frankliniella</taxon>
    </lineage>
</organism>
<sequence>MAPSKVWVYMTRISANQVKCNKCNKTFEHRKGGGTSSLRTHLVKVEGIACPPQAQWRKRAHSPESEVVDVDDPEEVNDNDKATSCDGDQTPALAKKSREVRPPTFSPQTPKSSRSGSGNGYSGAFQGPMDRCLNNASSFTPGGTRYEECTNALMYAIAKDNMPLSVTERPGFRAFVRKVQPNYKLPSEPTLTKKLHGKHKDLKLQIKQEIKDAPCLVLTLDIWTQKGTMRSYLGVTVHYPQGVDMKSIEADTIRLTERKCIPYLRSKIRDFCTDWSIDKKKVAAAISDGGANIEGALKEDFPGRHISCIGHLLDNVGQRIMRPRRMCS</sequence>
<evidence type="ECO:0000256" key="3">
    <source>
        <dbReference type="ARBA" id="ARBA00022771"/>
    </source>
</evidence>
<evidence type="ECO:0000256" key="4">
    <source>
        <dbReference type="ARBA" id="ARBA00022833"/>
    </source>
</evidence>
<dbReference type="InterPro" id="IPR003656">
    <property type="entry name" value="Znf_BED"/>
</dbReference>
<comment type="caution">
    <text evidence="11">The sequence shown here is derived from an EMBL/GenBank/DDBJ whole genome shotgun (WGS) entry which is preliminary data.</text>
</comment>
<feature type="region of interest" description="Disordered" evidence="9">
    <location>
        <begin position="54"/>
        <end position="126"/>
    </location>
</feature>
<proteinExistence type="predicted"/>
<evidence type="ECO:0000313" key="12">
    <source>
        <dbReference type="Proteomes" id="UP001219518"/>
    </source>
</evidence>
<keyword evidence="6" id="KW-0804">Transcription</keyword>
<keyword evidence="4" id="KW-0862">Zinc</keyword>
<dbReference type="Proteomes" id="UP001219518">
    <property type="component" value="Unassembled WGS sequence"/>
</dbReference>
<keyword evidence="2" id="KW-0479">Metal-binding</keyword>
<dbReference type="SUPFAM" id="SSF57667">
    <property type="entry name" value="beta-beta-alpha zinc fingers"/>
    <property type="match status" value="1"/>
</dbReference>
<keyword evidence="12" id="KW-1185">Reference proteome</keyword>
<reference evidence="11" key="1">
    <citation type="submission" date="2021-07" db="EMBL/GenBank/DDBJ databases">
        <authorList>
            <person name="Catto M.A."/>
            <person name="Jacobson A."/>
            <person name="Kennedy G."/>
            <person name="Labadie P."/>
            <person name="Hunt B.G."/>
            <person name="Srinivasan R."/>
        </authorList>
    </citation>
    <scope>NUCLEOTIDE SEQUENCE</scope>
    <source>
        <strain evidence="11">PL_HMW_Pooled</strain>
        <tissue evidence="11">Head</tissue>
    </source>
</reference>
<dbReference type="Pfam" id="PF02892">
    <property type="entry name" value="zf-BED"/>
    <property type="match status" value="1"/>
</dbReference>
<evidence type="ECO:0000256" key="2">
    <source>
        <dbReference type="ARBA" id="ARBA00022723"/>
    </source>
</evidence>
<dbReference type="InterPro" id="IPR036236">
    <property type="entry name" value="Znf_C2H2_sf"/>
</dbReference>
<dbReference type="GO" id="GO:0003677">
    <property type="term" value="F:DNA binding"/>
    <property type="evidence" value="ECO:0007669"/>
    <property type="project" value="InterPro"/>
</dbReference>
<accession>A0AAE1HJA6</accession>
<dbReference type="PANTHER" id="PTHR46481:SF10">
    <property type="entry name" value="ZINC FINGER BED DOMAIN-CONTAINING PROTEIN 39"/>
    <property type="match status" value="1"/>
</dbReference>
<evidence type="ECO:0000256" key="6">
    <source>
        <dbReference type="ARBA" id="ARBA00023163"/>
    </source>
</evidence>
<dbReference type="GO" id="GO:0005634">
    <property type="term" value="C:nucleus"/>
    <property type="evidence" value="ECO:0007669"/>
    <property type="project" value="UniProtKB-SubCell"/>
</dbReference>
<dbReference type="GO" id="GO:0016874">
    <property type="term" value="F:ligase activity"/>
    <property type="evidence" value="ECO:0007669"/>
    <property type="project" value="UniProtKB-KW"/>
</dbReference>
<keyword evidence="7" id="KW-0539">Nucleus</keyword>
<evidence type="ECO:0000256" key="7">
    <source>
        <dbReference type="ARBA" id="ARBA00023242"/>
    </source>
</evidence>
<dbReference type="GO" id="GO:0009791">
    <property type="term" value="P:post-embryonic development"/>
    <property type="evidence" value="ECO:0007669"/>
    <property type="project" value="UniProtKB-ARBA"/>
</dbReference>
<dbReference type="InterPro" id="IPR012337">
    <property type="entry name" value="RNaseH-like_sf"/>
</dbReference>
<keyword evidence="5" id="KW-0805">Transcription regulation</keyword>
<keyword evidence="11" id="KW-0436">Ligase</keyword>
<evidence type="ECO:0000256" key="8">
    <source>
        <dbReference type="PROSITE-ProRule" id="PRU00027"/>
    </source>
</evidence>
<evidence type="ECO:0000313" key="11">
    <source>
        <dbReference type="EMBL" id="KAK3922229.1"/>
    </source>
</evidence>
<protein>
    <submittedName>
        <fullName evidence="11">E3 SUMO-protein ligase ZBED1</fullName>
    </submittedName>
</protein>
<feature type="compositionally biased region" description="Acidic residues" evidence="9">
    <location>
        <begin position="66"/>
        <end position="77"/>
    </location>
</feature>
<evidence type="ECO:0000259" key="10">
    <source>
        <dbReference type="PROSITE" id="PS50808"/>
    </source>
</evidence>
<dbReference type="PROSITE" id="PS50808">
    <property type="entry name" value="ZF_BED"/>
    <property type="match status" value="1"/>
</dbReference>
<dbReference type="SMART" id="SM00614">
    <property type="entry name" value="ZnF_BED"/>
    <property type="match status" value="1"/>
</dbReference>
<feature type="domain" description="BED-type" evidence="10">
    <location>
        <begin position="1"/>
        <end position="68"/>
    </location>
</feature>
<name>A0AAE1HJA6_9NEOP</name>
<evidence type="ECO:0000256" key="9">
    <source>
        <dbReference type="SAM" id="MobiDB-lite"/>
    </source>
</evidence>
<comment type="subcellular location">
    <subcellularLocation>
        <location evidence="1">Nucleus</location>
    </subcellularLocation>
</comment>
<evidence type="ECO:0000256" key="1">
    <source>
        <dbReference type="ARBA" id="ARBA00004123"/>
    </source>
</evidence>
<evidence type="ECO:0000256" key="5">
    <source>
        <dbReference type="ARBA" id="ARBA00023015"/>
    </source>
</evidence>
<dbReference type="SUPFAM" id="SSF140996">
    <property type="entry name" value="Hermes dimerisation domain"/>
    <property type="match status" value="1"/>
</dbReference>
<keyword evidence="3 8" id="KW-0863">Zinc-finger</keyword>